<name>A0A6C0AIM4_9ZZZZ</name>
<sequence length="75" mass="8822">MYAFLGLLILLLVYHIQDREGFTIHIEGGMDVTPIQSIQAVMNGIHGSILRPMYSTMMGFIPYKHHYRKLRRQFR</sequence>
<dbReference type="EMBL" id="MN740629">
    <property type="protein sequence ID" value="QHS79310.1"/>
    <property type="molecule type" value="Genomic_DNA"/>
</dbReference>
<proteinExistence type="predicted"/>
<reference evidence="1" key="1">
    <citation type="journal article" date="2020" name="Nature">
        <title>Giant virus diversity and host interactions through global metagenomics.</title>
        <authorList>
            <person name="Schulz F."/>
            <person name="Roux S."/>
            <person name="Paez-Espino D."/>
            <person name="Jungbluth S."/>
            <person name="Walsh D.A."/>
            <person name="Denef V.J."/>
            <person name="McMahon K.D."/>
            <person name="Konstantinidis K.T."/>
            <person name="Eloe-Fadrosh E.A."/>
            <person name="Kyrpides N.C."/>
            <person name="Woyke T."/>
        </authorList>
    </citation>
    <scope>NUCLEOTIDE SEQUENCE</scope>
    <source>
        <strain evidence="1">GVMAG-S-1035118-87</strain>
    </source>
</reference>
<accession>A0A6C0AIM4</accession>
<protein>
    <submittedName>
        <fullName evidence="1">Uncharacterized protein</fullName>
    </submittedName>
</protein>
<organism evidence="1">
    <name type="scientific">viral metagenome</name>
    <dbReference type="NCBI Taxonomy" id="1070528"/>
    <lineage>
        <taxon>unclassified sequences</taxon>
        <taxon>metagenomes</taxon>
        <taxon>organismal metagenomes</taxon>
    </lineage>
</organism>
<dbReference type="AlphaFoldDB" id="A0A6C0AIM4"/>
<evidence type="ECO:0000313" key="1">
    <source>
        <dbReference type="EMBL" id="QHS79310.1"/>
    </source>
</evidence>